<dbReference type="CDD" id="cd16922">
    <property type="entry name" value="HATPase_EvgS-ArcB-TorS-like"/>
    <property type="match status" value="1"/>
</dbReference>
<keyword evidence="8" id="KW-0067">ATP-binding</keyword>
<evidence type="ECO:0000256" key="7">
    <source>
        <dbReference type="ARBA" id="ARBA00022777"/>
    </source>
</evidence>
<feature type="domain" description="Histidine kinase" evidence="17">
    <location>
        <begin position="1397"/>
        <end position="1616"/>
    </location>
</feature>
<dbReference type="Pfam" id="PF00072">
    <property type="entry name" value="Response_reg"/>
    <property type="match status" value="1"/>
</dbReference>
<dbReference type="SUPFAM" id="SSF55781">
    <property type="entry name" value="GAF domain-like"/>
    <property type="match status" value="1"/>
</dbReference>
<proteinExistence type="predicted"/>
<comment type="subunit">
    <text evidence="12">At low DSF concentrations, interacts with RpfF.</text>
</comment>
<sequence>METGFFHREPDASGVRLLRSETFDLDGALSVCLAITDGLDRWYARASMHKAICPANIRIGEDGSVEIRNDASLPLSYFSPEQTGRMNRGVDYRSDLYSLGVVFYQLLTGQLPFTGGAAMEIIYGHIARQAVPPNRLNREVPQAVSNIVMRLLAKNAEDRYQSLAGLKADLQACLDAWQAEGAVPEFELGKADVYDRLQIPHKLYGRQAELEQLQHALERTAAGTAEMMLIGGYAGIGKSSLVQELHKPVTAMHGYFITGKFDQLKRNIPYYAIAQAFRELVRQILTESESRIQEWRSRLLTALGANGQLIINAIPDLEYVIGRQPPLPPLGATEASNRFRYVVQNFIGVFARPEHPLVLFLDDLQWADEASLELIELSLSGLDDSAFLVVGAYRDNEMEAGSALAAAIESIRSRVAVNQIQLMPFKQDTLCMLVADTVKVSPEEAAPLGKLVYRKTLGNPFFVGEFIKNLRRENLLNYHEGQWHWKLAEIESLQITDNVVDLLTQELSRLPDQTCRLLQMAACIGSRFDYRTLADLAEIAHEQAISLLQPALHAGLIFAPDAVFTANGADAHVYRFKHDRVQQAAYADIAESTAKEWHLRIGRRLNVSVADEHRREHLFDIAHHLNAGSELITSTEEKAALANLNLAAARMAKAAMAHESAWKLASSGLALLRQADESSAALYFALQLEQLESGFMSHRFQEVEATGRSMLAYASDKVQKARVYDVLVHACLYQDRHADGLALALEALQMLGVRLPAKPGKHAIAWRLWQCKKLLSQFDEQRLLDFSVEKEPIELLKHKIMSRAASASYVANPRLFPLLTFKQIELALERGRFSPGLPWALGGYAMVAIQGGGSIPLATRVGKLMLDSSLKNQSSQRLDSHGVRVTFLAHGAIFHWARHLLESPRLLYENYQAGLEIGEFEYACYSLVSALRAEVLGGRPLDELAEKLADGLDKAIQFRQKTSSDAVAIFLRYVTALRTEGWVKDEQTPPSTTRLTLLHQHLFEAMAAYTFEQFPHALECTRLAAPFLASAACMPSIPAWHFYHALCLLACYANMDRKQQSAARQQVSQLLKKLKLWARHAPMNYLHKWQLVQAELKRVQGRNREASEWYELAIASAREHGYLNEESLADELAARFYLGLGKLMYARMYMAEAYVRYRQWGATAKVRLLEKSYSRLLNGVAGTGSAQATLGMPPVEQHLDIDTVIKASNTLLGEIQLDKLLEKLMRLLIENAGAERGALLLLMDGVLQLQASIEGERIEVRQAMQVDENLPFSLSAINYVKRTGDQLVLGDAGDDIRFNGDPYIARTRPKSLLCIPLQKQGSLVGILYLENNLAADVFTPERVGLLQILSTQIAISLENATLYQDLERKIAERTHDLSIAKEAAEAANRAKSEFLAVMSHEIRTPMNGMLGMMQLANMEATNPSQKEYLETAQYSAEALLTILNDILDFSKLEASTLEFESISFDLIKTAESVINLMSPRAREKGIALQLDYQGELPRFVQGDVGRLRQVLLNLIGNALKFTEQGTITLRIAQLGEPPGRLRFTVSDTGIGIAPDALARLFKSFSQADNSITRRFGGTGLGLSICKKIVELQGGQIGVDSTEGVGSDFWFELTLPLSQPPIEKAAPREALVTPDGGMRILVAEDNEINQRVAQSLLKKAGHQVHMVADGRAAVAAAAAELYDVILMDMHMPEMDGLEATRLIRAMDMPYSAVPIVALTAAGQVSDVQTCLDAGMNYFLTKPIRVDRLRAVLMELAETAAS</sequence>
<dbReference type="Proteomes" id="UP000295382">
    <property type="component" value="Unassembled WGS sequence"/>
</dbReference>
<dbReference type="SMART" id="SM00388">
    <property type="entry name" value="HisKA"/>
    <property type="match status" value="1"/>
</dbReference>
<accession>A0A4R3I127</accession>
<gene>
    <name evidence="19" type="ORF">EDC30_102434</name>
</gene>
<dbReference type="SUPFAM" id="SSF47384">
    <property type="entry name" value="Homodimeric domain of signal transducing histidine kinase"/>
    <property type="match status" value="1"/>
</dbReference>
<dbReference type="Gene3D" id="3.30.565.10">
    <property type="entry name" value="Histidine kinase-like ATPase, C-terminal domain"/>
    <property type="match status" value="1"/>
</dbReference>
<dbReference type="InterPro" id="IPR000719">
    <property type="entry name" value="Prot_kinase_dom"/>
</dbReference>
<evidence type="ECO:0000256" key="9">
    <source>
        <dbReference type="ARBA" id="ARBA00023012"/>
    </source>
</evidence>
<evidence type="ECO:0000256" key="13">
    <source>
        <dbReference type="ARBA" id="ARBA00068150"/>
    </source>
</evidence>
<evidence type="ECO:0000256" key="5">
    <source>
        <dbReference type="ARBA" id="ARBA00022729"/>
    </source>
</evidence>
<dbReference type="Pfam" id="PF13191">
    <property type="entry name" value="AAA_16"/>
    <property type="match status" value="1"/>
</dbReference>
<dbReference type="SUPFAM" id="SSF52172">
    <property type="entry name" value="CheY-like"/>
    <property type="match status" value="1"/>
</dbReference>
<dbReference type="Gene3D" id="1.10.287.130">
    <property type="match status" value="1"/>
</dbReference>
<dbReference type="SMART" id="SM00448">
    <property type="entry name" value="REC"/>
    <property type="match status" value="1"/>
</dbReference>
<keyword evidence="19" id="KW-0723">Serine/threonine-protein kinase</keyword>
<evidence type="ECO:0000259" key="16">
    <source>
        <dbReference type="PROSITE" id="PS50011"/>
    </source>
</evidence>
<dbReference type="PRINTS" id="PR00344">
    <property type="entry name" value="BCTRLSENSOR"/>
</dbReference>
<dbReference type="InterPro" id="IPR041664">
    <property type="entry name" value="AAA_16"/>
</dbReference>
<dbReference type="SUPFAM" id="SSF52540">
    <property type="entry name" value="P-loop containing nucleoside triphosphate hydrolases"/>
    <property type="match status" value="1"/>
</dbReference>
<keyword evidence="10" id="KW-0843">Virulence</keyword>
<dbReference type="PANTHER" id="PTHR43642">
    <property type="entry name" value="HYBRID SIGNAL TRANSDUCTION HISTIDINE KINASE G"/>
    <property type="match status" value="1"/>
</dbReference>
<keyword evidence="3 15" id="KW-0597">Phosphoprotein</keyword>
<keyword evidence="5" id="KW-0732">Signal</keyword>
<dbReference type="SUPFAM" id="SSF55874">
    <property type="entry name" value="ATPase domain of HSP90 chaperone/DNA topoisomerase II/histidine kinase"/>
    <property type="match status" value="1"/>
</dbReference>
<evidence type="ECO:0000256" key="11">
    <source>
        <dbReference type="ARBA" id="ARBA00058004"/>
    </source>
</evidence>
<name>A0A4R3I127_PAULE</name>
<dbReference type="Gene3D" id="3.40.50.300">
    <property type="entry name" value="P-loop containing nucleotide triphosphate hydrolases"/>
    <property type="match status" value="1"/>
</dbReference>
<dbReference type="Pfam" id="PF00512">
    <property type="entry name" value="HisKA"/>
    <property type="match status" value="1"/>
</dbReference>
<dbReference type="InterPro" id="IPR001789">
    <property type="entry name" value="Sig_transdc_resp-reg_receiver"/>
</dbReference>
<dbReference type="GO" id="GO:0005524">
    <property type="term" value="F:ATP binding"/>
    <property type="evidence" value="ECO:0007669"/>
    <property type="project" value="UniProtKB-KW"/>
</dbReference>
<dbReference type="InterPro" id="IPR003018">
    <property type="entry name" value="GAF"/>
</dbReference>
<dbReference type="InterPro" id="IPR011009">
    <property type="entry name" value="Kinase-like_dom_sf"/>
</dbReference>
<evidence type="ECO:0000259" key="17">
    <source>
        <dbReference type="PROSITE" id="PS50109"/>
    </source>
</evidence>
<keyword evidence="4" id="KW-0808">Transferase</keyword>
<evidence type="ECO:0000256" key="4">
    <source>
        <dbReference type="ARBA" id="ARBA00022679"/>
    </source>
</evidence>
<dbReference type="SMART" id="SM00387">
    <property type="entry name" value="HATPase_c"/>
    <property type="match status" value="1"/>
</dbReference>
<evidence type="ECO:0000256" key="12">
    <source>
        <dbReference type="ARBA" id="ARBA00064003"/>
    </source>
</evidence>
<evidence type="ECO:0000256" key="15">
    <source>
        <dbReference type="PROSITE-ProRule" id="PRU00169"/>
    </source>
</evidence>
<dbReference type="InterPro" id="IPR036097">
    <property type="entry name" value="HisK_dim/P_sf"/>
</dbReference>
<dbReference type="FunFam" id="1.10.287.130:FF:000002">
    <property type="entry name" value="Two-component osmosensing histidine kinase"/>
    <property type="match status" value="1"/>
</dbReference>
<feature type="modified residue" description="4-aspartylphosphate" evidence="15">
    <location>
        <position position="1687"/>
    </location>
</feature>
<evidence type="ECO:0000256" key="3">
    <source>
        <dbReference type="ARBA" id="ARBA00022553"/>
    </source>
</evidence>
<dbReference type="PROSITE" id="PS50110">
    <property type="entry name" value="RESPONSE_REGULATORY"/>
    <property type="match status" value="1"/>
</dbReference>
<dbReference type="InterPro" id="IPR004358">
    <property type="entry name" value="Sig_transdc_His_kin-like_C"/>
</dbReference>
<keyword evidence="9" id="KW-0902">Two-component regulatory system</keyword>
<comment type="caution">
    <text evidence="19">The sequence shown here is derived from an EMBL/GenBank/DDBJ whole genome shotgun (WGS) entry which is preliminary data.</text>
</comment>
<dbReference type="GO" id="GO:0004674">
    <property type="term" value="F:protein serine/threonine kinase activity"/>
    <property type="evidence" value="ECO:0007669"/>
    <property type="project" value="UniProtKB-KW"/>
</dbReference>
<feature type="domain" description="Protein kinase" evidence="16">
    <location>
        <begin position="1"/>
        <end position="174"/>
    </location>
</feature>
<dbReference type="InterPro" id="IPR005467">
    <property type="entry name" value="His_kinase_dom"/>
</dbReference>
<dbReference type="PROSITE" id="PS50109">
    <property type="entry name" value="HIS_KIN"/>
    <property type="match status" value="1"/>
</dbReference>
<dbReference type="InterPro" id="IPR029016">
    <property type="entry name" value="GAF-like_dom_sf"/>
</dbReference>
<dbReference type="SMART" id="SM00065">
    <property type="entry name" value="GAF"/>
    <property type="match status" value="1"/>
</dbReference>
<evidence type="ECO:0000256" key="1">
    <source>
        <dbReference type="ARBA" id="ARBA00000085"/>
    </source>
</evidence>
<dbReference type="Pfam" id="PF01590">
    <property type="entry name" value="GAF"/>
    <property type="match status" value="1"/>
</dbReference>
<reference evidence="19 20" key="1">
    <citation type="submission" date="2019-03" db="EMBL/GenBank/DDBJ databases">
        <title>Genomic Encyclopedia of Type Strains, Phase IV (KMG-IV): sequencing the most valuable type-strain genomes for metagenomic binning, comparative biology and taxonomic classification.</title>
        <authorList>
            <person name="Goeker M."/>
        </authorList>
    </citation>
    <scope>NUCLEOTIDE SEQUENCE [LARGE SCALE GENOMIC DNA]</scope>
    <source>
        <strain evidence="19 20">DSM 7445</strain>
    </source>
</reference>
<comment type="catalytic activity">
    <reaction evidence="1">
        <text>ATP + protein L-histidine = ADP + protein N-phospho-L-histidine.</text>
        <dbReference type="EC" id="2.7.13.3"/>
    </reaction>
</comment>
<dbReference type="InterPro" id="IPR027417">
    <property type="entry name" value="P-loop_NTPase"/>
</dbReference>
<dbReference type="CDD" id="cd17546">
    <property type="entry name" value="REC_hyHK_CKI1_RcsC-like"/>
    <property type="match status" value="1"/>
</dbReference>
<evidence type="ECO:0000259" key="18">
    <source>
        <dbReference type="PROSITE" id="PS50110"/>
    </source>
</evidence>
<dbReference type="PANTHER" id="PTHR43642:SF1">
    <property type="entry name" value="HYBRID SIGNAL TRANSDUCTION HISTIDINE KINASE G"/>
    <property type="match status" value="1"/>
</dbReference>
<dbReference type="FunFam" id="3.30.565.10:FF:000010">
    <property type="entry name" value="Sensor histidine kinase RcsC"/>
    <property type="match status" value="1"/>
</dbReference>
<dbReference type="InterPro" id="IPR053159">
    <property type="entry name" value="Hybrid_Histidine_Kinase"/>
</dbReference>
<evidence type="ECO:0000256" key="6">
    <source>
        <dbReference type="ARBA" id="ARBA00022741"/>
    </source>
</evidence>
<dbReference type="OrthoDB" id="9801841at2"/>
<feature type="domain" description="Response regulatory" evidence="18">
    <location>
        <begin position="1638"/>
        <end position="1755"/>
    </location>
</feature>
<evidence type="ECO:0000256" key="10">
    <source>
        <dbReference type="ARBA" id="ARBA00023026"/>
    </source>
</evidence>
<dbReference type="InterPro" id="IPR036890">
    <property type="entry name" value="HATPase_C_sf"/>
</dbReference>
<keyword evidence="7 19" id="KW-0418">Kinase</keyword>
<dbReference type="EMBL" id="SLZQ01000002">
    <property type="protein sequence ID" value="TCS38693.1"/>
    <property type="molecule type" value="Genomic_DNA"/>
</dbReference>
<dbReference type="GO" id="GO:0000155">
    <property type="term" value="F:phosphorelay sensor kinase activity"/>
    <property type="evidence" value="ECO:0007669"/>
    <property type="project" value="InterPro"/>
</dbReference>
<protein>
    <recommendedName>
        <fullName evidence="13">Sensory/regulatory protein RpfC</fullName>
        <ecNumber evidence="2">2.7.13.3</ecNumber>
    </recommendedName>
    <alternativeName>
        <fullName evidence="14">Virulence sensor protein BvgS</fullName>
    </alternativeName>
</protein>
<dbReference type="InterPro" id="IPR003661">
    <property type="entry name" value="HisK_dim/P_dom"/>
</dbReference>
<comment type="function">
    <text evidence="11">Member of the two-component regulatory system BvgS/BvgA. Phosphorylates BvgA via a four-step phosphorelay in response to environmental signals.</text>
</comment>
<dbReference type="CDD" id="cd00082">
    <property type="entry name" value="HisKA"/>
    <property type="match status" value="1"/>
</dbReference>
<organism evidence="19 20">
    <name type="scientific">Paucimonas lemoignei</name>
    <name type="common">Pseudomonas lemoignei</name>
    <dbReference type="NCBI Taxonomy" id="29443"/>
    <lineage>
        <taxon>Bacteria</taxon>
        <taxon>Pseudomonadati</taxon>
        <taxon>Pseudomonadota</taxon>
        <taxon>Betaproteobacteria</taxon>
        <taxon>Burkholderiales</taxon>
        <taxon>Burkholderiaceae</taxon>
        <taxon>Paucimonas</taxon>
    </lineage>
</organism>
<dbReference type="Gene3D" id="3.40.50.2300">
    <property type="match status" value="1"/>
</dbReference>
<dbReference type="RefSeq" id="WP_132257745.1">
    <property type="nucleotide sequence ID" value="NZ_SLZQ01000002.1"/>
</dbReference>
<dbReference type="InterPro" id="IPR003594">
    <property type="entry name" value="HATPase_dom"/>
</dbReference>
<evidence type="ECO:0000256" key="14">
    <source>
        <dbReference type="ARBA" id="ARBA00070152"/>
    </source>
</evidence>
<dbReference type="EC" id="2.7.13.3" evidence="2"/>
<keyword evidence="20" id="KW-1185">Reference proteome</keyword>
<evidence type="ECO:0000256" key="8">
    <source>
        <dbReference type="ARBA" id="ARBA00022840"/>
    </source>
</evidence>
<dbReference type="Gene3D" id="3.30.450.40">
    <property type="match status" value="1"/>
</dbReference>
<dbReference type="InterPro" id="IPR011006">
    <property type="entry name" value="CheY-like_superfamily"/>
</dbReference>
<evidence type="ECO:0000313" key="20">
    <source>
        <dbReference type="Proteomes" id="UP000295382"/>
    </source>
</evidence>
<evidence type="ECO:0000256" key="2">
    <source>
        <dbReference type="ARBA" id="ARBA00012438"/>
    </source>
</evidence>
<evidence type="ECO:0000313" key="19">
    <source>
        <dbReference type="EMBL" id="TCS38693.1"/>
    </source>
</evidence>
<dbReference type="SUPFAM" id="SSF56112">
    <property type="entry name" value="Protein kinase-like (PK-like)"/>
    <property type="match status" value="1"/>
</dbReference>
<dbReference type="Gene3D" id="1.10.510.10">
    <property type="entry name" value="Transferase(Phosphotransferase) domain 1"/>
    <property type="match status" value="1"/>
</dbReference>
<keyword evidence="6" id="KW-0547">Nucleotide-binding</keyword>
<dbReference type="Pfam" id="PF02518">
    <property type="entry name" value="HATPase_c"/>
    <property type="match status" value="1"/>
</dbReference>
<dbReference type="PROSITE" id="PS50011">
    <property type="entry name" value="PROTEIN_KINASE_DOM"/>
    <property type="match status" value="1"/>
</dbReference>